<keyword evidence="9" id="KW-1185">Reference proteome</keyword>
<dbReference type="NCBIfam" id="TIGR03534">
    <property type="entry name" value="RF_mod_PrmC"/>
    <property type="match status" value="1"/>
</dbReference>
<dbReference type="InterPro" id="IPR040758">
    <property type="entry name" value="PrmC_N"/>
</dbReference>
<dbReference type="HAMAP" id="MF_02126">
    <property type="entry name" value="RF_methyltr_PrmC"/>
    <property type="match status" value="1"/>
</dbReference>
<dbReference type="InterPro" id="IPR007848">
    <property type="entry name" value="Small_mtfrase_dom"/>
</dbReference>
<feature type="domain" description="Methyltransferase small" evidence="6">
    <location>
        <begin position="390"/>
        <end position="480"/>
    </location>
</feature>
<dbReference type="AlphaFoldDB" id="A0A919S0N8"/>
<evidence type="ECO:0000259" key="7">
    <source>
        <dbReference type="Pfam" id="PF17827"/>
    </source>
</evidence>
<dbReference type="PANTHER" id="PTHR42867">
    <property type="entry name" value="MEMBRANE PROTEIN-RELATED"/>
    <property type="match status" value="1"/>
</dbReference>
<comment type="caution">
    <text evidence="4">Lacks conserved residue(s) required for the propagation of feature annotation.</text>
</comment>
<keyword evidence="5" id="KW-0472">Membrane</keyword>
<dbReference type="GO" id="GO:0102559">
    <property type="term" value="F:peptide chain release factor N(5)-glutamine methyltransferase activity"/>
    <property type="evidence" value="ECO:0007669"/>
    <property type="project" value="UniProtKB-EC"/>
</dbReference>
<dbReference type="NCBIfam" id="TIGR00536">
    <property type="entry name" value="hemK_fam"/>
    <property type="match status" value="1"/>
</dbReference>
<organism evidence="8 9">
    <name type="scientific">Clostridium polyendosporum</name>
    <dbReference type="NCBI Taxonomy" id="69208"/>
    <lineage>
        <taxon>Bacteria</taxon>
        <taxon>Bacillati</taxon>
        <taxon>Bacillota</taxon>
        <taxon>Clostridia</taxon>
        <taxon>Eubacteriales</taxon>
        <taxon>Clostridiaceae</taxon>
        <taxon>Clostridium</taxon>
    </lineage>
</organism>
<keyword evidence="5" id="KW-1133">Transmembrane helix</keyword>
<dbReference type="Proteomes" id="UP000679179">
    <property type="component" value="Unassembled WGS sequence"/>
</dbReference>
<sequence length="571" mass="65014">MRGAKGLATAVRTPDGEIEVTFQNTAPLTKKYKILGMPVLRGFVALVDSLIEGVRALNYSASFFEEDDEPSKFEEFLEKMFGKKSNDILMGITFMISFIFAIGLFVAFPTGVTSVFKNVGLGVIGLNIVEGIIRVSILLLYMYLIGKMEDIHRLYQYHGAEHKTIFCYENELELTVDNVKKFKRFHPRCGTNFMFLVMLVGIFAFSFTGWNSLLERVASRIVLLPLVSGLTYELIKWVGMSDSLLSRLIAVPGLKLQELTTREPDDKQIEVAIKALKTAEGIKDEEKTIGELLEEGNKRLKESGIDSYVLDCQLLLGKVLKRDKLYIITHREEKIGKYNIEEFYSLVEKREKKMPLKYILQTCEFMGLELYIKEGVLIPRPDTEILVESVLEKIEEEKEVEVCDLCCGSGAIGLSIAYYRKNSKVDLIDIAEDPRIVTCKNISRFSLEERAEFIQSDLLKEVIKMQKRYDIIVSNPPYIRNDVIPTLMEDVREYEPHLALSGGEDGLNFYRRIIEESKLVLKVNGILAFEIGYDQGVDVQNLMLEKGFINVKIIKDLAYLDRVVIGELKVD</sequence>
<dbReference type="Pfam" id="PF05175">
    <property type="entry name" value="MTS"/>
    <property type="match status" value="1"/>
</dbReference>
<dbReference type="InterPro" id="IPR019874">
    <property type="entry name" value="RF_methyltr_PrmC"/>
</dbReference>
<dbReference type="GO" id="GO:0032259">
    <property type="term" value="P:methylation"/>
    <property type="evidence" value="ECO:0007669"/>
    <property type="project" value="UniProtKB-KW"/>
</dbReference>
<dbReference type="Pfam" id="PF17827">
    <property type="entry name" value="PrmC_N"/>
    <property type="match status" value="1"/>
</dbReference>
<feature type="domain" description="Release factor glutamine methyltransferase N-terminal" evidence="7">
    <location>
        <begin position="291"/>
        <end position="360"/>
    </location>
</feature>
<dbReference type="PROSITE" id="PS00092">
    <property type="entry name" value="N6_MTASE"/>
    <property type="match status" value="1"/>
</dbReference>
<dbReference type="InterPro" id="IPR029063">
    <property type="entry name" value="SAM-dependent_MTases_sf"/>
</dbReference>
<feature type="transmembrane region" description="Helical" evidence="5">
    <location>
        <begin position="120"/>
        <end position="144"/>
    </location>
</feature>
<dbReference type="SUPFAM" id="SSF53335">
    <property type="entry name" value="S-adenosyl-L-methionine-dependent methyltransferases"/>
    <property type="match status" value="1"/>
</dbReference>
<keyword evidence="5" id="KW-0812">Transmembrane</keyword>
<comment type="catalytic activity">
    <reaction evidence="4">
        <text>L-glutaminyl-[peptide chain release factor] + S-adenosyl-L-methionine = N(5)-methyl-L-glutaminyl-[peptide chain release factor] + S-adenosyl-L-homocysteine + H(+)</text>
        <dbReference type="Rhea" id="RHEA:42896"/>
        <dbReference type="Rhea" id="RHEA-COMP:10271"/>
        <dbReference type="Rhea" id="RHEA-COMP:10272"/>
        <dbReference type="ChEBI" id="CHEBI:15378"/>
        <dbReference type="ChEBI" id="CHEBI:30011"/>
        <dbReference type="ChEBI" id="CHEBI:57856"/>
        <dbReference type="ChEBI" id="CHEBI:59789"/>
        <dbReference type="ChEBI" id="CHEBI:61891"/>
        <dbReference type="EC" id="2.1.1.297"/>
    </reaction>
</comment>
<dbReference type="GO" id="GO:0003676">
    <property type="term" value="F:nucleic acid binding"/>
    <property type="evidence" value="ECO:0007669"/>
    <property type="project" value="InterPro"/>
</dbReference>
<reference evidence="8" key="1">
    <citation type="submission" date="2021-03" db="EMBL/GenBank/DDBJ databases">
        <title>Taxonomic study of Clostridium polyendosporum from meadow-gley soil under rice.</title>
        <authorList>
            <person name="Kobayashi H."/>
            <person name="Tanizawa Y."/>
            <person name="Yagura M."/>
        </authorList>
    </citation>
    <scope>NUCLEOTIDE SEQUENCE</scope>
    <source>
        <strain evidence="8">JCM 30710</strain>
    </source>
</reference>
<evidence type="ECO:0000256" key="5">
    <source>
        <dbReference type="SAM" id="Phobius"/>
    </source>
</evidence>
<protein>
    <recommendedName>
        <fullName evidence="4">Release factor glutamine methyltransferase</fullName>
        <shortName evidence="4">RF MTase</shortName>
        <ecNumber evidence="4">2.1.1.297</ecNumber>
    </recommendedName>
    <alternativeName>
        <fullName evidence="4">N5-glutamine methyltransferase PrmC</fullName>
    </alternativeName>
    <alternativeName>
        <fullName evidence="4">Protein-(glutamine-N5) MTase PrmC</fullName>
    </alternativeName>
    <alternativeName>
        <fullName evidence="4">Protein-glutamine N-methyltransferase PrmC</fullName>
    </alternativeName>
</protein>
<evidence type="ECO:0000313" key="9">
    <source>
        <dbReference type="Proteomes" id="UP000679179"/>
    </source>
</evidence>
<name>A0A919S0N8_9CLOT</name>
<dbReference type="PANTHER" id="PTHR42867:SF1">
    <property type="entry name" value="MEMBRANE PROTEIN-RELATED"/>
    <property type="match status" value="1"/>
</dbReference>
<comment type="caution">
    <text evidence="8">The sequence shown here is derived from an EMBL/GenBank/DDBJ whole genome shotgun (WGS) entry which is preliminary data.</text>
</comment>
<keyword evidence="2 4" id="KW-0808">Transferase</keyword>
<evidence type="ECO:0000313" key="8">
    <source>
        <dbReference type="EMBL" id="GIM29662.1"/>
    </source>
</evidence>
<feature type="binding site" evidence="4">
    <location>
        <begin position="475"/>
        <end position="478"/>
    </location>
    <ligand>
        <name>substrate</name>
    </ligand>
</feature>
<accession>A0A919S0N8</accession>
<dbReference type="InterPro" id="IPR010787">
    <property type="entry name" value="DUF1385"/>
</dbReference>
<dbReference type="Gene3D" id="1.10.8.10">
    <property type="entry name" value="DNA helicase RuvA subunit, C-terminal domain"/>
    <property type="match status" value="1"/>
</dbReference>
<evidence type="ECO:0000256" key="1">
    <source>
        <dbReference type="ARBA" id="ARBA00022603"/>
    </source>
</evidence>
<keyword evidence="1 4" id="KW-0489">Methyltransferase</keyword>
<feature type="binding site" evidence="4">
    <location>
        <position position="475"/>
    </location>
    <ligand>
        <name>S-adenosyl-L-methionine</name>
        <dbReference type="ChEBI" id="CHEBI:59789"/>
    </ligand>
</feature>
<dbReference type="Pfam" id="PF07136">
    <property type="entry name" value="DUF1385"/>
    <property type="match status" value="1"/>
</dbReference>
<dbReference type="EC" id="2.1.1.297" evidence="4"/>
<evidence type="ECO:0000256" key="3">
    <source>
        <dbReference type="ARBA" id="ARBA00022691"/>
    </source>
</evidence>
<feature type="binding site" evidence="4">
    <location>
        <position position="429"/>
    </location>
    <ligand>
        <name>S-adenosyl-L-methionine</name>
        <dbReference type="ChEBI" id="CHEBI:59789"/>
    </ligand>
</feature>
<dbReference type="EMBL" id="BOPZ01000020">
    <property type="protein sequence ID" value="GIM29662.1"/>
    <property type="molecule type" value="Genomic_DNA"/>
</dbReference>
<feature type="transmembrane region" description="Helical" evidence="5">
    <location>
        <begin position="190"/>
        <end position="211"/>
    </location>
</feature>
<comment type="similarity">
    <text evidence="4">Belongs to the protein N5-glutamine methyltransferase family. PrmC subfamily.</text>
</comment>
<evidence type="ECO:0000256" key="2">
    <source>
        <dbReference type="ARBA" id="ARBA00022679"/>
    </source>
</evidence>
<dbReference type="InterPro" id="IPR002052">
    <property type="entry name" value="DNA_methylase_N6_adenine_CS"/>
</dbReference>
<evidence type="ECO:0000256" key="4">
    <source>
        <dbReference type="HAMAP-Rule" id="MF_02126"/>
    </source>
</evidence>
<dbReference type="CDD" id="cd02440">
    <property type="entry name" value="AdoMet_MTases"/>
    <property type="match status" value="1"/>
</dbReference>
<feature type="transmembrane region" description="Helical" evidence="5">
    <location>
        <begin position="88"/>
        <end position="108"/>
    </location>
</feature>
<keyword evidence="3 4" id="KW-0949">S-adenosyl-L-methionine</keyword>
<dbReference type="Gene3D" id="3.40.50.150">
    <property type="entry name" value="Vaccinia Virus protein VP39"/>
    <property type="match status" value="1"/>
</dbReference>
<dbReference type="InterPro" id="IPR004556">
    <property type="entry name" value="HemK-like"/>
</dbReference>
<gene>
    <name evidence="4" type="primary">prmC</name>
    <name evidence="8" type="ORF">CPJCM30710_23280</name>
</gene>
<comment type="function">
    <text evidence="4">Methylates the class 1 translation termination release factors RF1/PrfA and RF2/PrfB on the glutamine residue of the universally conserved GGQ motif.</text>
</comment>
<evidence type="ECO:0000259" key="6">
    <source>
        <dbReference type="Pfam" id="PF05175"/>
    </source>
</evidence>
<proteinExistence type="inferred from homology"/>